<organism evidence="1">
    <name type="scientific">marine sediment metagenome</name>
    <dbReference type="NCBI Taxonomy" id="412755"/>
    <lineage>
        <taxon>unclassified sequences</taxon>
        <taxon>metagenomes</taxon>
        <taxon>ecological metagenomes</taxon>
    </lineage>
</organism>
<protein>
    <submittedName>
        <fullName evidence="1">Uncharacterized protein</fullName>
    </submittedName>
</protein>
<proteinExistence type="predicted"/>
<comment type="caution">
    <text evidence="1">The sequence shown here is derived from an EMBL/GenBank/DDBJ whole genome shotgun (WGS) entry which is preliminary data.</text>
</comment>
<dbReference type="EMBL" id="LAZR01043055">
    <property type="protein sequence ID" value="KKL08009.1"/>
    <property type="molecule type" value="Genomic_DNA"/>
</dbReference>
<reference evidence="1" key="1">
    <citation type="journal article" date="2015" name="Nature">
        <title>Complex archaea that bridge the gap between prokaryotes and eukaryotes.</title>
        <authorList>
            <person name="Spang A."/>
            <person name="Saw J.H."/>
            <person name="Jorgensen S.L."/>
            <person name="Zaremba-Niedzwiedzka K."/>
            <person name="Martijn J."/>
            <person name="Lind A.E."/>
            <person name="van Eijk R."/>
            <person name="Schleper C."/>
            <person name="Guy L."/>
            <person name="Ettema T.J."/>
        </authorList>
    </citation>
    <scope>NUCLEOTIDE SEQUENCE</scope>
</reference>
<gene>
    <name evidence="1" type="ORF">LCGC14_2580230</name>
</gene>
<feature type="non-terminal residue" evidence="1">
    <location>
        <position position="1"/>
    </location>
</feature>
<accession>A0A0F9AEJ9</accession>
<evidence type="ECO:0000313" key="1">
    <source>
        <dbReference type="EMBL" id="KKL08009.1"/>
    </source>
</evidence>
<sequence length="308" mass="32993">QAILPVESAPYRHVQPTLHFEEITALIGRMLDRRSRDPASATGRIEVISEIIGVVGGNAITRVPQTSPRLPGAFIYLTRDGVWMLPAGCSTEPISVSREALPEELLNVDMSSNDVSMAYDVEGRGVHIAVTPGQGAGTNFWFDWRDKGFWPVTLTNTEQPTAMAVLDSPEATSSATLMGGLDGYVRKFLDSNEQDDQGVEIVSFVDIGPIRLGGVFSRGSIEKIVGDLAGLSGDVVWKIRVGNSAQEAFDETVVSAQGTWTQPGANSAAYPRVGGAAVIVQVSNGETDQAWAIEKVALRLRQAGTLKL</sequence>
<name>A0A0F9AEJ9_9ZZZZ</name>
<dbReference type="AlphaFoldDB" id="A0A0F9AEJ9"/>